<name>A0A699XFW5_TANCI</name>
<evidence type="ECO:0000313" key="2">
    <source>
        <dbReference type="EMBL" id="GFD55731.1"/>
    </source>
</evidence>
<feature type="region of interest" description="Disordered" evidence="1">
    <location>
        <begin position="1"/>
        <end position="32"/>
    </location>
</feature>
<dbReference type="EMBL" id="BKCJ011821035">
    <property type="protein sequence ID" value="GFD55731.1"/>
    <property type="molecule type" value="Genomic_DNA"/>
</dbReference>
<feature type="compositionally biased region" description="Gly residues" evidence="1">
    <location>
        <begin position="23"/>
        <end position="32"/>
    </location>
</feature>
<protein>
    <submittedName>
        <fullName evidence="2">Uncharacterized protein</fullName>
    </submittedName>
</protein>
<sequence length="32" mass="3261">MGRMLPGRPSTSLRVRVKDDGGDGGGAVVMMG</sequence>
<evidence type="ECO:0000256" key="1">
    <source>
        <dbReference type="SAM" id="MobiDB-lite"/>
    </source>
</evidence>
<proteinExistence type="predicted"/>
<gene>
    <name evidence="2" type="ORF">Tci_927700</name>
</gene>
<feature type="non-terminal residue" evidence="2">
    <location>
        <position position="32"/>
    </location>
</feature>
<accession>A0A699XFW5</accession>
<reference evidence="2" key="1">
    <citation type="journal article" date="2019" name="Sci. Rep.">
        <title>Draft genome of Tanacetum cinerariifolium, the natural source of mosquito coil.</title>
        <authorList>
            <person name="Yamashiro T."/>
            <person name="Shiraishi A."/>
            <person name="Satake H."/>
            <person name="Nakayama K."/>
        </authorList>
    </citation>
    <scope>NUCLEOTIDE SEQUENCE</scope>
</reference>
<dbReference type="AlphaFoldDB" id="A0A699XFW5"/>
<comment type="caution">
    <text evidence="2">The sequence shown here is derived from an EMBL/GenBank/DDBJ whole genome shotgun (WGS) entry which is preliminary data.</text>
</comment>
<organism evidence="2">
    <name type="scientific">Tanacetum cinerariifolium</name>
    <name type="common">Dalmatian daisy</name>
    <name type="synonym">Chrysanthemum cinerariifolium</name>
    <dbReference type="NCBI Taxonomy" id="118510"/>
    <lineage>
        <taxon>Eukaryota</taxon>
        <taxon>Viridiplantae</taxon>
        <taxon>Streptophyta</taxon>
        <taxon>Embryophyta</taxon>
        <taxon>Tracheophyta</taxon>
        <taxon>Spermatophyta</taxon>
        <taxon>Magnoliopsida</taxon>
        <taxon>eudicotyledons</taxon>
        <taxon>Gunneridae</taxon>
        <taxon>Pentapetalae</taxon>
        <taxon>asterids</taxon>
        <taxon>campanulids</taxon>
        <taxon>Asterales</taxon>
        <taxon>Asteraceae</taxon>
        <taxon>Asteroideae</taxon>
        <taxon>Anthemideae</taxon>
        <taxon>Anthemidinae</taxon>
        <taxon>Tanacetum</taxon>
    </lineage>
</organism>